<evidence type="ECO:0000256" key="3">
    <source>
        <dbReference type="ARBA" id="ARBA00022902"/>
    </source>
</evidence>
<keyword evidence="4" id="KW-0966">Cell projection</keyword>
<dbReference type="InterPro" id="IPR037337">
    <property type="entry name" value="Dip2-like_dom"/>
</dbReference>
<feature type="region of interest" description="Disordered" evidence="5">
    <location>
        <begin position="91"/>
        <end position="123"/>
    </location>
</feature>
<dbReference type="PANTHER" id="PTHR22754">
    <property type="entry name" value="DISCO-INTERACTING PROTEIN 2 DIP2 -RELATED"/>
    <property type="match status" value="1"/>
</dbReference>
<dbReference type="SMART" id="SM01137">
    <property type="entry name" value="DMAP_binding"/>
    <property type="match status" value="1"/>
</dbReference>
<dbReference type="FunFam" id="3.30.300.30:FF:000003">
    <property type="entry name" value="DIP2 disco-interacting protein 2 homolog A"/>
    <property type="match status" value="1"/>
</dbReference>
<dbReference type="InterPro" id="IPR045851">
    <property type="entry name" value="AMP-bd_C_sf"/>
</dbReference>
<dbReference type="GO" id="GO:0043005">
    <property type="term" value="C:neuron projection"/>
    <property type="evidence" value="ECO:0007669"/>
    <property type="project" value="UniProtKB-SubCell"/>
</dbReference>
<evidence type="ECO:0000313" key="8">
    <source>
        <dbReference type="Proteomes" id="UP000694567"/>
    </source>
</evidence>
<comment type="similarity">
    <text evidence="2">Belongs to the DIP2 family.</text>
</comment>
<dbReference type="PROSITE" id="PS51912">
    <property type="entry name" value="DMAP1_BIND"/>
    <property type="match status" value="1"/>
</dbReference>
<keyword evidence="8" id="KW-1185">Reference proteome</keyword>
<dbReference type="Gene3D" id="3.40.50.12780">
    <property type="entry name" value="N-terminal domain of ligase-like"/>
    <property type="match status" value="2"/>
</dbReference>
<dbReference type="Pfam" id="PF00501">
    <property type="entry name" value="AMP-binding"/>
    <property type="match status" value="2"/>
</dbReference>
<feature type="compositionally biased region" description="Low complexity" evidence="5">
    <location>
        <begin position="150"/>
        <end position="161"/>
    </location>
</feature>
<feature type="domain" description="DMAP1-binding" evidence="6">
    <location>
        <begin position="3"/>
        <end position="99"/>
    </location>
</feature>
<evidence type="ECO:0000256" key="2">
    <source>
        <dbReference type="ARBA" id="ARBA00007735"/>
    </source>
</evidence>
<reference evidence="7" key="1">
    <citation type="submission" date="2025-08" db="UniProtKB">
        <authorList>
            <consortium name="Ensembl"/>
        </authorList>
    </citation>
    <scope>IDENTIFICATION</scope>
</reference>
<dbReference type="Pfam" id="PF06464">
    <property type="entry name" value="DMAP_binding"/>
    <property type="match status" value="1"/>
</dbReference>
<dbReference type="InterPro" id="IPR010506">
    <property type="entry name" value="DMAP1-bd"/>
</dbReference>
<dbReference type="Gene3D" id="3.30.300.30">
    <property type="match status" value="2"/>
</dbReference>
<dbReference type="InterPro" id="IPR042099">
    <property type="entry name" value="ANL_N_sf"/>
</dbReference>
<name>A0A8C0FS03_BUBBB</name>
<evidence type="ECO:0000256" key="4">
    <source>
        <dbReference type="ARBA" id="ARBA00023273"/>
    </source>
</evidence>
<feature type="region of interest" description="Disordered" evidence="5">
    <location>
        <begin position="147"/>
        <end position="172"/>
    </location>
</feature>
<dbReference type="SUPFAM" id="SSF56801">
    <property type="entry name" value="Acetyl-CoA synthetase-like"/>
    <property type="match status" value="2"/>
</dbReference>
<sequence length="1522" mass="166237">GVFASVELEHAPTSRQTVELHFLSLVLGDITQKGYEKKRAKLLAPYVPQTQGRYLSQPAFSRDERYRSDIHTEAVQAALAKHKEQKMALPMPTKRRSTFVQSPADACTPPDTSSASEDEGSLRRQAALSAALHQSLQNAESWINRSIQGSSTSSSASSTLSHGEGKGTSGSLADVFANTRIGRRWVSTEKLLQVQIVLINLMDTADGVPVSSRVSTKIQQLLNTLKRPKRPPLKEFFVDDFEEIVEVPQPDPNQPKPEGRQMTPVKGEPLGVVCNWPPALEAALQRWGTTQAKCPCLTALDVTGKPVYTLTYGKLWSRSLKLAYTLLNKLGTKNEPVLKPGDRVALVYPNNDPVMFMVAFYGCLLAEVIPVPIEVPLTRKDAGGQQIGFLLGSCGIALALTTEVCLKGLPKTQNGEIVQFKGWPRLKWVVTDSKYLSKSPKDWQPNISAAGTEPAYIEYKTSKEGSVMGVTVSRIAMLSHCQALSQACNYSEGETIVNVLDFKKDAGLWHGILTNVMNKLHTISVPYSVMKTCPLSWVQRVHAHKAKVALVKCRDLHWAMMAHRDQRDVSLSSLRMLIVTDGANPWSVSSCDAFLSLFQSHGLKPEAICPCATSPEAMTIAIRRPGVPGAPLPGRAILSMNGLSFGVIRVNTEDKNSALTVQDVGHVMPGGMMCIVKPDGPPQLCKTDEIGEICVSSRAGGMMYYGLAGVTKNTFEVIPVNSAGSPVGDVPFVRSGLLGFVGPGSLVFVVGKMDGLLTVSGRRHNADDIVATGLAVESIKTVYRGRIAVFSVSVFYDERIVVVAEQRPDASEEDSFQWMSRVLQAIDSIHQVGVYCLALVPANTLPKTPLGGIHISQTKQHFLEGSLHPCNILMCPHTCVTNLPKPRQKQPGVGPASVMVGNLVAGKRIAQASGRDLGQIEDNDLVKKVNHYRLTLASKFGLFFFFAATILLTRVLCQALFRAFLSPFKGTTVCTATCLQLHKKAERIASVLCDKGHLNAGDNVVLLYPPGIELITAFYGCLYAGCIPVTVRPPHAQSLTATLPTVRMIVEVSKAACILTTQTLMRLLKSREAAAAVDVKTWPTIIDTDDLPRKRLSQIYKPPTPEMLAYLDFSVSTTGMLTGVKMSHAAVSGLCRAIKLQCELYSSRQIAICLDPYCGLGFVLWCLCSVYSGHQSILIPPMELESNLFLWLSTVSQYKIRDTFCSYSVMELCTKGLGNQARGINLSCVRTCVVVAEERPRVSLTHSFSKLFKDIGLSSRAVSTTFGSRVNVAICLQGTSGPDPTTVYVDLKSLRHDRVRLVERGAPQSLLLSESGKILPGVKVVIVNPETKGPLGDSHLGEIWVNSPHTASGYYTIYDNETLQADHFNTRLSFGDAAQTLWARTGYLGFVRRTELTAASGEVVFILSLDETLELRGLRYHPIDIETSVSRTHRSIAECAVFTWTNLLVVVVELCGCEQEALDLVPLVTNVVLEEHYLIVGVVVVVDPGVIPINSRGEKQRMHLRDSFLADQLDPIYVAYNM</sequence>
<accession>A0A8C0FS03</accession>
<dbReference type="Proteomes" id="UP000694567">
    <property type="component" value="Unplaced"/>
</dbReference>
<dbReference type="Ensembl" id="ENSBOBT00000023690.1">
    <property type="protein sequence ID" value="ENSBOBP00000023177.1"/>
    <property type="gene ID" value="ENSBOBG00000012464.1"/>
</dbReference>
<evidence type="ECO:0000256" key="1">
    <source>
        <dbReference type="ARBA" id="ARBA00004487"/>
    </source>
</evidence>
<proteinExistence type="inferred from homology"/>
<evidence type="ECO:0000259" key="6">
    <source>
        <dbReference type="PROSITE" id="PS51912"/>
    </source>
</evidence>
<protein>
    <submittedName>
        <fullName evidence="7">Disco interacting protein 2 homolog B</fullName>
    </submittedName>
</protein>
<dbReference type="InterPro" id="IPR025110">
    <property type="entry name" value="AMP-bd_C"/>
</dbReference>
<organism evidence="7 8">
    <name type="scientific">Bubo bubo</name>
    <name type="common">Eurasian eagle-owl</name>
    <name type="synonym">Strix bubo</name>
    <dbReference type="NCBI Taxonomy" id="30461"/>
    <lineage>
        <taxon>Eukaryota</taxon>
        <taxon>Metazoa</taxon>
        <taxon>Chordata</taxon>
        <taxon>Craniata</taxon>
        <taxon>Vertebrata</taxon>
        <taxon>Euteleostomi</taxon>
        <taxon>Archelosauria</taxon>
        <taxon>Archosauria</taxon>
        <taxon>Dinosauria</taxon>
        <taxon>Saurischia</taxon>
        <taxon>Theropoda</taxon>
        <taxon>Coelurosauria</taxon>
        <taxon>Aves</taxon>
        <taxon>Neognathae</taxon>
        <taxon>Neoaves</taxon>
        <taxon>Telluraves</taxon>
        <taxon>Strigiformes</taxon>
        <taxon>Strigidae</taxon>
        <taxon>Bubo</taxon>
    </lineage>
</organism>
<dbReference type="FunFam" id="3.40.50.12780:FF:000002">
    <property type="entry name" value="Disco interacting protein 2 homolog B"/>
    <property type="match status" value="1"/>
</dbReference>
<evidence type="ECO:0000313" key="7">
    <source>
        <dbReference type="Ensembl" id="ENSBOBP00000023177.1"/>
    </source>
</evidence>
<keyword evidence="3" id="KW-0524">Neurogenesis</keyword>
<evidence type="ECO:0000256" key="5">
    <source>
        <dbReference type="SAM" id="MobiDB-lite"/>
    </source>
</evidence>
<dbReference type="CDD" id="cd05905">
    <property type="entry name" value="Dip2"/>
    <property type="match status" value="2"/>
</dbReference>
<dbReference type="FunFam" id="3.30.300.30:FF:000001">
    <property type="entry name" value="DIP2 disco-interacting protein 2 homolog C"/>
    <property type="match status" value="1"/>
</dbReference>
<dbReference type="Pfam" id="PF23024">
    <property type="entry name" value="AMP-dom_DIP2-like"/>
    <property type="match status" value="1"/>
</dbReference>
<dbReference type="GO" id="GO:0007399">
    <property type="term" value="P:nervous system development"/>
    <property type="evidence" value="ECO:0007669"/>
    <property type="project" value="UniProtKB-KW"/>
</dbReference>
<comment type="subcellular location">
    <subcellularLocation>
        <location evidence="1">Cell projection</location>
        <location evidence="1">Neuron projection</location>
    </subcellularLocation>
</comment>
<reference evidence="7" key="2">
    <citation type="submission" date="2025-09" db="UniProtKB">
        <authorList>
            <consortium name="Ensembl"/>
        </authorList>
    </citation>
    <scope>IDENTIFICATION</scope>
</reference>
<dbReference type="InterPro" id="IPR000873">
    <property type="entry name" value="AMP-dep_synth/lig_dom"/>
</dbReference>
<dbReference type="PANTHER" id="PTHR22754:SF38">
    <property type="entry name" value="DISCO-INTERACTING PROTEIN 2 HOMOLOG B"/>
    <property type="match status" value="1"/>
</dbReference>